<keyword evidence="3" id="KW-1185">Reference proteome</keyword>
<comment type="caution">
    <text evidence="2">The sequence shown here is derived from an EMBL/GenBank/DDBJ whole genome shotgun (WGS) entry which is preliminary data.</text>
</comment>
<feature type="compositionally biased region" description="Polar residues" evidence="1">
    <location>
        <begin position="44"/>
        <end position="57"/>
    </location>
</feature>
<accession>J0XBM5</accession>
<dbReference type="PATRIC" id="fig|1125717.3.peg.1012"/>
<name>J0XBM5_9ACTO</name>
<reference evidence="2 3" key="1">
    <citation type="submission" date="2012-05" db="EMBL/GenBank/DDBJ databases">
        <authorList>
            <person name="Harkins D.M."/>
            <person name="Madupu R."/>
            <person name="Durkin A.S."/>
            <person name="Torralba M."/>
            <person name="Methe B."/>
            <person name="Sutton G.G."/>
            <person name="Nelson K.E."/>
        </authorList>
    </citation>
    <scope>NUCLEOTIDE SEQUENCE [LARGE SCALE GENOMIC DNA]</scope>
    <source>
        <strain evidence="2 3">F0490</strain>
    </source>
</reference>
<dbReference type="EMBL" id="AKFS01000154">
    <property type="protein sequence ID" value="EJF46071.1"/>
    <property type="molecule type" value="Genomic_DNA"/>
</dbReference>
<proteinExistence type="predicted"/>
<protein>
    <submittedName>
        <fullName evidence="2">Uncharacterized protein</fullName>
    </submittedName>
</protein>
<dbReference type="Proteomes" id="UP000004578">
    <property type="component" value="Unassembled WGS sequence"/>
</dbReference>
<evidence type="ECO:0000313" key="3">
    <source>
        <dbReference type="Proteomes" id="UP000004578"/>
    </source>
</evidence>
<sequence length="126" mass="12837">MSERMRIAGTICAIAAVGIAAFMGLRALASGSGQPMRESGLVVPSQSEGSAAQSDPGTASPPAGPEPTGHPTDGPAVPGPVPAPTAPEAPYQVTPSQPQRATSDDDDDHDDKDSDRDDKDSDRDDD</sequence>
<evidence type="ECO:0000256" key="1">
    <source>
        <dbReference type="SAM" id="MobiDB-lite"/>
    </source>
</evidence>
<dbReference type="RefSeq" id="WP_005869900.1">
    <property type="nucleotide sequence ID" value="NZ_AKFS01000154.1"/>
</dbReference>
<dbReference type="AlphaFoldDB" id="J0XBM5"/>
<evidence type="ECO:0000313" key="2">
    <source>
        <dbReference type="EMBL" id="EJF46071.1"/>
    </source>
</evidence>
<feature type="compositionally biased region" description="Pro residues" evidence="1">
    <location>
        <begin position="77"/>
        <end position="87"/>
    </location>
</feature>
<feature type="region of interest" description="Disordered" evidence="1">
    <location>
        <begin position="31"/>
        <end position="126"/>
    </location>
</feature>
<gene>
    <name evidence="2" type="ORF">HMPREF1317_2031</name>
</gene>
<organism evidence="2 3">
    <name type="scientific">Schaalia georgiae F0490</name>
    <dbReference type="NCBI Taxonomy" id="1125717"/>
    <lineage>
        <taxon>Bacteria</taxon>
        <taxon>Bacillati</taxon>
        <taxon>Actinomycetota</taxon>
        <taxon>Actinomycetes</taxon>
        <taxon>Actinomycetales</taxon>
        <taxon>Actinomycetaceae</taxon>
        <taxon>Schaalia</taxon>
    </lineage>
</organism>
<feature type="compositionally biased region" description="Basic and acidic residues" evidence="1">
    <location>
        <begin position="111"/>
        <end position="126"/>
    </location>
</feature>